<sequence length="274" mass="32433">MAKRRSEYSIEDLILITQDAYHLVSHFDYSEFQIIDRVYRSIKQLLAKYINEKTGDIDWADQDENSMEFFSFPQYVLYNRSHLKQLRDKLQHISITPVYFADSSGYLARDSKPHVMFNVQLNVPRQDRFKMVKLGITKEMLMRMINHHPGYFYVPRHEFQLLGNHASCGLWCVLRRYWSHRESTIQSDDCYVADNGLMEDDEMVINMSPQELIHHMAVYGKYDNFHDFNHDLLEKASEAINSYHQQGMLPFGVSYSLIGKSYLPQAVRLIITRR</sequence>
<dbReference type="EMBL" id="BPTR01000001">
    <property type="protein sequence ID" value="GJG28434.1"/>
    <property type="molecule type" value="Genomic_DNA"/>
</dbReference>
<name>A0AA37MM37_SEGBR</name>
<reference evidence="1" key="1">
    <citation type="submission" date="2021-08" db="EMBL/GenBank/DDBJ databases">
        <title>Prevotella lacticifex sp. nov., isolated from rumen of cow.</title>
        <authorList>
            <person name="Shinkai T."/>
            <person name="Ikeyama N."/>
            <person name="Kumagai M."/>
            <person name="Ohmori H."/>
            <person name="Sakamoto M."/>
            <person name="Ohkuma M."/>
            <person name="Mitsumori M."/>
        </authorList>
    </citation>
    <scope>NUCLEOTIDE SEQUENCE</scope>
    <source>
        <strain evidence="1">DSM 11371</strain>
    </source>
</reference>
<evidence type="ECO:0000313" key="2">
    <source>
        <dbReference type="Proteomes" id="UP000887043"/>
    </source>
</evidence>
<proteinExistence type="predicted"/>
<protein>
    <submittedName>
        <fullName evidence="1">Uncharacterized protein</fullName>
    </submittedName>
</protein>
<evidence type="ECO:0000313" key="1">
    <source>
        <dbReference type="EMBL" id="GJG28434.1"/>
    </source>
</evidence>
<comment type="caution">
    <text evidence="1">The sequence shown here is derived from an EMBL/GenBank/DDBJ whole genome shotgun (WGS) entry which is preliminary data.</text>
</comment>
<gene>
    <name evidence="1" type="ORF">PRRU23_21340</name>
</gene>
<accession>A0AA37MM37</accession>
<dbReference type="RefSeq" id="WP_039871014.1">
    <property type="nucleotide sequence ID" value="NZ_BPTR01000001.1"/>
</dbReference>
<organism evidence="1 2">
    <name type="scientific">Segatella bryantii</name>
    <name type="common">Prevotella bryantii</name>
    <dbReference type="NCBI Taxonomy" id="77095"/>
    <lineage>
        <taxon>Bacteria</taxon>
        <taxon>Pseudomonadati</taxon>
        <taxon>Bacteroidota</taxon>
        <taxon>Bacteroidia</taxon>
        <taxon>Bacteroidales</taxon>
        <taxon>Prevotellaceae</taxon>
        <taxon>Segatella</taxon>
    </lineage>
</organism>
<dbReference type="AlphaFoldDB" id="A0AA37MM37"/>
<dbReference type="Proteomes" id="UP000887043">
    <property type="component" value="Unassembled WGS sequence"/>
</dbReference>